<dbReference type="Gene3D" id="1.10.260.40">
    <property type="entry name" value="lambda repressor-like DNA-binding domains"/>
    <property type="match status" value="1"/>
</dbReference>
<evidence type="ECO:0000313" key="3">
    <source>
        <dbReference type="Proteomes" id="UP001165492"/>
    </source>
</evidence>
<dbReference type="InterPro" id="IPR010982">
    <property type="entry name" value="Lambda_DNA-bd_dom_sf"/>
</dbReference>
<gene>
    <name evidence="2" type="ORF">LMF89_23795</name>
</gene>
<dbReference type="Proteomes" id="UP001165492">
    <property type="component" value="Unassembled WGS sequence"/>
</dbReference>
<protein>
    <submittedName>
        <fullName evidence="2">Helix-turn-helix domain-containing protein</fullName>
    </submittedName>
</protein>
<sequence length="133" mass="14887">MPTFGEYLKLLMENHKIGVNDLAELSGVSGAHISRIINGKRSAPTPKTLKKIATALNESYEELMKVAGHITSNNTHLPSKEDKKPKDLQKILDDHEILFSGTPLTDADKQAILDVVELQLYKRAKELNKRKKN</sequence>
<dbReference type="Pfam" id="PF01381">
    <property type="entry name" value="HTH_3"/>
    <property type="match status" value="1"/>
</dbReference>
<feature type="domain" description="HTH cro/C1-type" evidence="1">
    <location>
        <begin position="8"/>
        <end position="63"/>
    </location>
</feature>
<organism evidence="2 3">
    <name type="scientific">Pelosinus baikalensis</name>
    <dbReference type="NCBI Taxonomy" id="2892015"/>
    <lineage>
        <taxon>Bacteria</taxon>
        <taxon>Bacillati</taxon>
        <taxon>Bacillota</taxon>
        <taxon>Negativicutes</taxon>
        <taxon>Selenomonadales</taxon>
        <taxon>Sporomusaceae</taxon>
        <taxon>Pelosinus</taxon>
    </lineage>
</organism>
<evidence type="ECO:0000259" key="1">
    <source>
        <dbReference type="PROSITE" id="PS50943"/>
    </source>
</evidence>
<dbReference type="EMBL" id="JAJHJB010000061">
    <property type="protein sequence ID" value="MCC5468363.1"/>
    <property type="molecule type" value="Genomic_DNA"/>
</dbReference>
<evidence type="ECO:0000313" key="2">
    <source>
        <dbReference type="EMBL" id="MCC5468363.1"/>
    </source>
</evidence>
<dbReference type="SMART" id="SM00530">
    <property type="entry name" value="HTH_XRE"/>
    <property type="match status" value="1"/>
</dbReference>
<dbReference type="RefSeq" id="WP_229537234.1">
    <property type="nucleotide sequence ID" value="NZ_JAJHJB010000061.1"/>
</dbReference>
<accession>A0ABS8HYX9</accession>
<reference evidence="2" key="1">
    <citation type="submission" date="2021-11" db="EMBL/GenBank/DDBJ databases">
        <title>Description of a new species Pelosinus isolated from the bottom sediments of Lake Baikal.</title>
        <authorList>
            <person name="Zakharyuk A."/>
        </authorList>
    </citation>
    <scope>NUCLEOTIDE SEQUENCE</scope>
    <source>
        <strain evidence="2">Bkl1</strain>
    </source>
</reference>
<comment type="caution">
    <text evidence="2">The sequence shown here is derived from an EMBL/GenBank/DDBJ whole genome shotgun (WGS) entry which is preliminary data.</text>
</comment>
<name>A0ABS8HYX9_9FIRM</name>
<dbReference type="CDD" id="cd00093">
    <property type="entry name" value="HTH_XRE"/>
    <property type="match status" value="1"/>
</dbReference>
<dbReference type="PROSITE" id="PS50943">
    <property type="entry name" value="HTH_CROC1"/>
    <property type="match status" value="1"/>
</dbReference>
<dbReference type="SUPFAM" id="SSF47413">
    <property type="entry name" value="lambda repressor-like DNA-binding domains"/>
    <property type="match status" value="1"/>
</dbReference>
<proteinExistence type="predicted"/>
<dbReference type="InterPro" id="IPR001387">
    <property type="entry name" value="Cro/C1-type_HTH"/>
</dbReference>
<keyword evidence="3" id="KW-1185">Reference proteome</keyword>